<accession>A0ABR6WIH6</accession>
<dbReference type="PANTHER" id="PTHR45138:SF9">
    <property type="entry name" value="DIGUANYLATE CYCLASE DGCM-RELATED"/>
    <property type="match status" value="1"/>
</dbReference>
<dbReference type="CDD" id="cd01949">
    <property type="entry name" value="GGDEF"/>
    <property type="match status" value="1"/>
</dbReference>
<dbReference type="InterPro" id="IPR050469">
    <property type="entry name" value="Diguanylate_Cyclase"/>
</dbReference>
<keyword evidence="4" id="KW-1185">Reference proteome</keyword>
<organism evidence="3 4">
    <name type="scientific">Acetobacterium tundrae</name>
    <dbReference type="NCBI Taxonomy" id="132932"/>
    <lineage>
        <taxon>Bacteria</taxon>
        <taxon>Bacillati</taxon>
        <taxon>Bacillota</taxon>
        <taxon>Clostridia</taxon>
        <taxon>Eubacteriales</taxon>
        <taxon>Eubacteriaceae</taxon>
        <taxon>Acetobacterium</taxon>
    </lineage>
</organism>
<keyword evidence="1" id="KW-0472">Membrane</keyword>
<dbReference type="Proteomes" id="UP000653358">
    <property type="component" value="Unassembled WGS sequence"/>
</dbReference>
<feature type="transmembrane region" description="Helical" evidence="1">
    <location>
        <begin position="201"/>
        <end position="222"/>
    </location>
</feature>
<keyword evidence="1" id="KW-0812">Transmembrane</keyword>
<gene>
    <name evidence="3" type="ORF">GH807_04245</name>
</gene>
<feature type="domain" description="GGDEF" evidence="2">
    <location>
        <begin position="258"/>
        <end position="393"/>
    </location>
</feature>
<dbReference type="PROSITE" id="PS50887">
    <property type="entry name" value="GGDEF"/>
    <property type="match status" value="1"/>
</dbReference>
<evidence type="ECO:0000313" key="4">
    <source>
        <dbReference type="Proteomes" id="UP000653358"/>
    </source>
</evidence>
<protein>
    <submittedName>
        <fullName evidence="3">Diguanylate cyclase</fullName>
    </submittedName>
</protein>
<name>A0ABR6WIH6_9FIRM</name>
<reference evidence="3 4" key="1">
    <citation type="journal article" date="2020" name="mSystems">
        <title>Defining Genomic and Predicted Metabolic Features of the Acetobacterium Genus.</title>
        <authorList>
            <person name="Ross D.E."/>
            <person name="Marshall C.W."/>
            <person name="Gulliver D."/>
            <person name="May H.D."/>
            <person name="Norman R.S."/>
        </authorList>
    </citation>
    <scope>NUCLEOTIDE SEQUENCE [LARGE SCALE GENOMIC DNA]</scope>
    <source>
        <strain evidence="3 4">DSM 9173</strain>
    </source>
</reference>
<dbReference type="EMBL" id="WJBB01000004">
    <property type="protein sequence ID" value="MBC3796261.1"/>
    <property type="molecule type" value="Genomic_DNA"/>
</dbReference>
<dbReference type="InterPro" id="IPR029787">
    <property type="entry name" value="Nucleotide_cyclase"/>
</dbReference>
<dbReference type="RefSeq" id="WP_148605953.1">
    <property type="nucleotide sequence ID" value="NZ_RXYB01000028.1"/>
</dbReference>
<dbReference type="PANTHER" id="PTHR45138">
    <property type="entry name" value="REGULATORY COMPONENTS OF SENSORY TRANSDUCTION SYSTEM"/>
    <property type="match status" value="1"/>
</dbReference>
<keyword evidence="1" id="KW-1133">Transmembrane helix</keyword>
<evidence type="ECO:0000256" key="1">
    <source>
        <dbReference type="SAM" id="Phobius"/>
    </source>
</evidence>
<dbReference type="Pfam" id="PF00990">
    <property type="entry name" value="GGDEF"/>
    <property type="match status" value="1"/>
</dbReference>
<comment type="caution">
    <text evidence="3">The sequence shown here is derived from an EMBL/GenBank/DDBJ whole genome shotgun (WGS) entry which is preliminary data.</text>
</comment>
<dbReference type="InterPro" id="IPR043128">
    <property type="entry name" value="Rev_trsase/Diguanyl_cyclase"/>
</dbReference>
<dbReference type="SUPFAM" id="SSF55073">
    <property type="entry name" value="Nucleotide cyclase"/>
    <property type="match status" value="1"/>
</dbReference>
<dbReference type="NCBIfam" id="TIGR00254">
    <property type="entry name" value="GGDEF"/>
    <property type="match status" value="1"/>
</dbReference>
<feature type="transmembrane region" description="Helical" evidence="1">
    <location>
        <begin position="12"/>
        <end position="31"/>
    </location>
</feature>
<sequence length="398" mass="44995">MMKCIRNQKGVCISIFLIIALLLSTIGYLTYLEIENVVIQELGESAEKVAVTAAHFIEEDMEPYKALSETSDYQSDNYDQAYYQKMNELFQNIREETGASYIFTAKKISDTESAYILDGENSESKFFFPIGSTDEMVAMEGDVFRTGMAGYTDFVEEDKRSSYLSGYAPIRDPQTGEVLSVVGVNFSGDAITVLMKNIKSALVIGISVLSMLILFIAFKLIWDKFEAENIDYLTDLHSKRYHDKQLVDFIKKAKSSGYHLFLMMIDIDFFKEINDEYGHDIGDQVLKYVADTIKMNARKTDICSRFGGDEFVLILADISKEQAGSIAKRIMTKLRKTPIILEEALLQSGKITISIGIAEWKNEMENQNLTQYADEALYLSKGKGRNQITIYDGLSEVI</sequence>
<dbReference type="Gene3D" id="3.30.70.270">
    <property type="match status" value="1"/>
</dbReference>
<dbReference type="InterPro" id="IPR000160">
    <property type="entry name" value="GGDEF_dom"/>
</dbReference>
<dbReference type="SMART" id="SM00267">
    <property type="entry name" value="GGDEF"/>
    <property type="match status" value="1"/>
</dbReference>
<evidence type="ECO:0000313" key="3">
    <source>
        <dbReference type="EMBL" id="MBC3796261.1"/>
    </source>
</evidence>
<evidence type="ECO:0000259" key="2">
    <source>
        <dbReference type="PROSITE" id="PS50887"/>
    </source>
</evidence>
<proteinExistence type="predicted"/>